<organism evidence="2 3">
    <name type="scientific">Diploscapter pachys</name>
    <dbReference type="NCBI Taxonomy" id="2018661"/>
    <lineage>
        <taxon>Eukaryota</taxon>
        <taxon>Metazoa</taxon>
        <taxon>Ecdysozoa</taxon>
        <taxon>Nematoda</taxon>
        <taxon>Chromadorea</taxon>
        <taxon>Rhabditida</taxon>
        <taxon>Rhabditina</taxon>
        <taxon>Rhabditomorpha</taxon>
        <taxon>Rhabditoidea</taxon>
        <taxon>Rhabditidae</taxon>
        <taxon>Diploscapter</taxon>
    </lineage>
</organism>
<gene>
    <name evidence="2" type="ORF">WR25_23155</name>
</gene>
<sequence length="180" mass="20094">MYFTYSIIALLSCSLATQAAVRRDTAVLASRVTAGFRDNCYAKPSGGCKCEVKEGHDEVTIREYDNVEQCKKSVEVQTALNKMALNKEILEKFGDFKENCFPKPSGGCKCNVDLGQGETIIEYSEPRDCRKSVEGKGNWKGVGLLIAPKILRLNINLIMRLVEMPELLFNPKIELPLDLK</sequence>
<evidence type="ECO:0000256" key="1">
    <source>
        <dbReference type="SAM" id="SignalP"/>
    </source>
</evidence>
<evidence type="ECO:0000313" key="3">
    <source>
        <dbReference type="Proteomes" id="UP000218231"/>
    </source>
</evidence>
<keyword evidence="1" id="KW-0732">Signal</keyword>
<dbReference type="EMBL" id="LIAE01006299">
    <property type="protein sequence ID" value="PAV91676.1"/>
    <property type="molecule type" value="Genomic_DNA"/>
</dbReference>
<dbReference type="AlphaFoldDB" id="A0A2A2M0B8"/>
<reference evidence="2 3" key="1">
    <citation type="journal article" date="2017" name="Curr. Biol.">
        <title>Genome architecture and evolution of a unichromosomal asexual nematode.</title>
        <authorList>
            <person name="Fradin H."/>
            <person name="Zegar C."/>
            <person name="Gutwein M."/>
            <person name="Lucas J."/>
            <person name="Kovtun M."/>
            <person name="Corcoran D."/>
            <person name="Baugh L.R."/>
            <person name="Kiontke K."/>
            <person name="Gunsalus K."/>
            <person name="Fitch D.H."/>
            <person name="Piano F."/>
        </authorList>
    </citation>
    <scope>NUCLEOTIDE SEQUENCE [LARGE SCALE GENOMIC DNA]</scope>
    <source>
        <strain evidence="2">PF1309</strain>
    </source>
</reference>
<comment type="caution">
    <text evidence="2">The sequence shown here is derived from an EMBL/GenBank/DDBJ whole genome shotgun (WGS) entry which is preliminary data.</text>
</comment>
<protein>
    <recommendedName>
        <fullName evidence="4">Phlebovirus glycoprotein G2 fusion domain-containing protein</fullName>
    </recommendedName>
</protein>
<keyword evidence="3" id="KW-1185">Reference proteome</keyword>
<evidence type="ECO:0000313" key="2">
    <source>
        <dbReference type="EMBL" id="PAV91677.1"/>
    </source>
</evidence>
<dbReference type="Proteomes" id="UP000218231">
    <property type="component" value="Unassembled WGS sequence"/>
</dbReference>
<feature type="signal peptide" evidence="1">
    <location>
        <begin position="1"/>
        <end position="19"/>
    </location>
</feature>
<dbReference type="EMBL" id="LIAE01006299">
    <property type="protein sequence ID" value="PAV91675.1"/>
    <property type="molecule type" value="Genomic_DNA"/>
</dbReference>
<name>A0A2A2M0B8_9BILA</name>
<dbReference type="EMBL" id="LIAE01006299">
    <property type="protein sequence ID" value="PAV91674.1"/>
    <property type="molecule type" value="Genomic_DNA"/>
</dbReference>
<proteinExistence type="predicted"/>
<dbReference type="EMBL" id="LIAE01006299">
    <property type="protein sequence ID" value="PAV91677.1"/>
    <property type="molecule type" value="Genomic_DNA"/>
</dbReference>
<accession>A0A2A2M0B8</accession>
<evidence type="ECO:0008006" key="4">
    <source>
        <dbReference type="Google" id="ProtNLM"/>
    </source>
</evidence>
<dbReference type="OrthoDB" id="5846381at2759"/>
<feature type="chain" id="PRO_5013507921" description="Phlebovirus glycoprotein G2 fusion domain-containing protein" evidence="1">
    <location>
        <begin position="20"/>
        <end position="180"/>
    </location>
</feature>